<evidence type="ECO:0000259" key="5">
    <source>
        <dbReference type="SMART" id="SM00922"/>
    </source>
</evidence>
<dbReference type="SUPFAM" id="SSF51604">
    <property type="entry name" value="Enolase C-terminal domain-like"/>
    <property type="match status" value="1"/>
</dbReference>
<evidence type="ECO:0000256" key="4">
    <source>
        <dbReference type="NCBIfam" id="TIGR01927"/>
    </source>
</evidence>
<dbReference type="EC" id="4.2.1.113" evidence="4"/>
<evidence type="ECO:0000256" key="2">
    <source>
        <dbReference type="ARBA" id="ARBA00022723"/>
    </source>
</evidence>
<comment type="caution">
    <text evidence="6">The sequence shown here is derived from an EMBL/GenBank/DDBJ whole genome shotgun (WGS) entry which is preliminary data.</text>
</comment>
<accession>A0A6N4E7M8</accession>
<dbReference type="GO" id="GO:0006518">
    <property type="term" value="P:peptide metabolic process"/>
    <property type="evidence" value="ECO:0007669"/>
    <property type="project" value="UniProtKB-ARBA"/>
</dbReference>
<dbReference type="GO" id="GO:0016854">
    <property type="term" value="F:racemase and epimerase activity"/>
    <property type="evidence" value="ECO:0007669"/>
    <property type="project" value="UniProtKB-ARBA"/>
</dbReference>
<dbReference type="Proteomes" id="UP000250928">
    <property type="component" value="Unassembled WGS sequence"/>
</dbReference>
<dbReference type="SFLD" id="SFLDS00001">
    <property type="entry name" value="Enolase"/>
    <property type="match status" value="1"/>
</dbReference>
<dbReference type="SFLD" id="SFLDF00009">
    <property type="entry name" value="o-succinylbenzoate_synthase"/>
    <property type="match status" value="1"/>
</dbReference>
<dbReference type="GO" id="GO:0043748">
    <property type="term" value="F:O-succinylbenzoate synthase activity"/>
    <property type="evidence" value="ECO:0007669"/>
    <property type="project" value="UniProtKB-EC"/>
</dbReference>
<dbReference type="PANTHER" id="PTHR48073:SF2">
    <property type="entry name" value="O-SUCCINYLBENZOATE SYNTHASE"/>
    <property type="match status" value="1"/>
</dbReference>
<dbReference type="InterPro" id="IPR013341">
    <property type="entry name" value="Mandelate_racemase_N_dom"/>
</dbReference>
<dbReference type="SFLD" id="SFLDG00180">
    <property type="entry name" value="muconate_cycloisomerase"/>
    <property type="match status" value="1"/>
</dbReference>
<dbReference type="InterPro" id="IPR018110">
    <property type="entry name" value="Mandel_Rmase/mucon_lact_enz_CS"/>
</dbReference>
<dbReference type="GO" id="GO:0046872">
    <property type="term" value="F:metal ion binding"/>
    <property type="evidence" value="ECO:0007669"/>
    <property type="project" value="UniProtKB-KW"/>
</dbReference>
<evidence type="ECO:0000256" key="1">
    <source>
        <dbReference type="ARBA" id="ARBA00008031"/>
    </source>
</evidence>
<dbReference type="InterPro" id="IPR029065">
    <property type="entry name" value="Enolase_C-like"/>
</dbReference>
<evidence type="ECO:0000313" key="7">
    <source>
        <dbReference type="Proteomes" id="UP000250928"/>
    </source>
</evidence>
<dbReference type="NCBIfam" id="TIGR01927">
    <property type="entry name" value="menC_gam_Gplu"/>
    <property type="match status" value="1"/>
</dbReference>
<dbReference type="SUPFAM" id="SSF54826">
    <property type="entry name" value="Enolase N-terminal domain-like"/>
    <property type="match status" value="1"/>
</dbReference>
<dbReference type="Gene3D" id="3.20.20.120">
    <property type="entry name" value="Enolase-like C-terminal domain"/>
    <property type="match status" value="1"/>
</dbReference>
<keyword evidence="3" id="KW-0413">Isomerase</keyword>
<dbReference type="InterPro" id="IPR013342">
    <property type="entry name" value="Mandelate_racemase_C"/>
</dbReference>
<evidence type="ECO:0000313" key="6">
    <source>
        <dbReference type="EMBL" id="PUE05445.1"/>
    </source>
</evidence>
<dbReference type="AlphaFoldDB" id="A0A6N4E7M8"/>
<feature type="domain" description="Mandelate racemase/muconate lactonizing enzyme C-terminal" evidence="5">
    <location>
        <begin position="149"/>
        <end position="244"/>
    </location>
</feature>
<dbReference type="SMART" id="SM00922">
    <property type="entry name" value="MR_MLE"/>
    <property type="match status" value="1"/>
</dbReference>
<name>A0A6N4E7M8_9GAMM</name>
<gene>
    <name evidence="6" type="primary">menC</name>
    <name evidence="6" type="ORF">C3L24_01180</name>
</gene>
<dbReference type="GO" id="GO:0009234">
    <property type="term" value="P:menaquinone biosynthetic process"/>
    <property type="evidence" value="ECO:0007669"/>
    <property type="project" value="UniProtKB-UniRule"/>
</dbReference>
<dbReference type="GO" id="GO:0009063">
    <property type="term" value="P:amino acid catabolic process"/>
    <property type="evidence" value="ECO:0007669"/>
    <property type="project" value="InterPro"/>
</dbReference>
<proteinExistence type="inferred from homology"/>
<dbReference type="Gene3D" id="3.30.390.10">
    <property type="entry name" value="Enolase-like, N-terminal domain"/>
    <property type="match status" value="1"/>
</dbReference>
<comment type="similarity">
    <text evidence="1">Belongs to the mandelate racemase/muconate lactonizing enzyme family.</text>
</comment>
<reference evidence="6 7" key="1">
    <citation type="submission" date="2018-01" db="EMBL/GenBank/DDBJ databases">
        <title>Novel co-symbiosis in the lucinid bivalve Phacoides pectinatus.</title>
        <authorList>
            <person name="Lim S.J."/>
            <person name="Davis B.G."/>
            <person name="Gill D.E."/>
            <person name="Engel A.S."/>
            <person name="Anderson L.C."/>
            <person name="Campbell B.J."/>
        </authorList>
    </citation>
    <scope>NUCLEOTIDE SEQUENCE [LARGE SCALE GENOMIC DNA]</scope>
    <source>
        <strain evidence="6">N3_P5</strain>
    </source>
</reference>
<dbReference type="Pfam" id="PF13378">
    <property type="entry name" value="MR_MLE_C"/>
    <property type="match status" value="1"/>
</dbReference>
<dbReference type="EMBL" id="PQCO01000077">
    <property type="protein sequence ID" value="PUE05445.1"/>
    <property type="molecule type" value="Genomic_DNA"/>
</dbReference>
<organism evidence="6 7">
    <name type="scientific">Candidatus Sedimenticola endophacoides</name>
    <dbReference type="NCBI Taxonomy" id="2548426"/>
    <lineage>
        <taxon>Bacteria</taxon>
        <taxon>Pseudomonadati</taxon>
        <taxon>Pseudomonadota</taxon>
        <taxon>Gammaproteobacteria</taxon>
        <taxon>Chromatiales</taxon>
        <taxon>Sedimenticolaceae</taxon>
        <taxon>Sedimenticola</taxon>
    </lineage>
</organism>
<protein>
    <recommendedName>
        <fullName evidence="4">o-succinylbenzoate synthase</fullName>
        <ecNumber evidence="4">4.2.1.113</ecNumber>
    </recommendedName>
</protein>
<dbReference type="Pfam" id="PF02746">
    <property type="entry name" value="MR_MLE_N"/>
    <property type="match status" value="1"/>
</dbReference>
<sequence>MAGILYQRRTGRDLMRIINAFLQPYALPLRQPWRTARGRLTLRRGWLLGLESETGLLGWGDCAPLAGTGTEAPTEARRALAALLPRLHGLDIDPALRRLAALPPAARCAAQTALLDLRARDRGISLARLLGAGHCEQLRLNAACGALGPEAMRRVAAAARAGYRTVKLKVGLAAPREEARLLEQIARDHPGIGLRLDANGAWEPPQAHAFCDALAGLAVESLEEPLRKPEYARLEALQACCPFPLALDESLAGLDPEHFGTAFPVRRLVLKPTPLGGPLATLRWAEKAAAGGVGVVLTSTLESALGIAAVAQTAAAIAPEAVHGLATGDWFQRDLAAPPVISRGCLRLPREAGIGATLLTEAARGAD</sequence>
<dbReference type="PANTHER" id="PTHR48073">
    <property type="entry name" value="O-SUCCINYLBENZOATE SYNTHASE-RELATED"/>
    <property type="match status" value="1"/>
</dbReference>
<dbReference type="CDD" id="cd03320">
    <property type="entry name" value="OSBS"/>
    <property type="match status" value="1"/>
</dbReference>
<dbReference type="InterPro" id="IPR029017">
    <property type="entry name" value="Enolase-like_N"/>
</dbReference>
<keyword evidence="2" id="KW-0479">Metal-binding</keyword>
<dbReference type="InterPro" id="IPR036849">
    <property type="entry name" value="Enolase-like_C_sf"/>
</dbReference>
<dbReference type="PROSITE" id="PS00909">
    <property type="entry name" value="MR_MLE_2"/>
    <property type="match status" value="1"/>
</dbReference>
<evidence type="ECO:0000256" key="3">
    <source>
        <dbReference type="ARBA" id="ARBA00023235"/>
    </source>
</evidence>